<feature type="domain" description="GmrSD restriction endonucleases N-terminal" evidence="1">
    <location>
        <begin position="13"/>
        <end position="227"/>
    </location>
</feature>
<dbReference type="AlphaFoldDB" id="A0A4Q0VBJ4"/>
<reference evidence="3 4" key="1">
    <citation type="submission" date="2018-06" db="EMBL/GenBank/DDBJ databases">
        <title>Genome conservation of Clostridium tetani.</title>
        <authorList>
            <person name="Bruggemann H."/>
            <person name="Popoff M.R."/>
        </authorList>
    </citation>
    <scope>NUCLEOTIDE SEQUENCE [LARGE SCALE GENOMIC DNA]</scope>
    <source>
        <strain evidence="3 4">2017.061</strain>
    </source>
</reference>
<gene>
    <name evidence="3" type="ORF">DP130_12250</name>
</gene>
<dbReference type="PANTHER" id="PTHR35149">
    <property type="entry name" value="SLL5132 PROTEIN"/>
    <property type="match status" value="1"/>
</dbReference>
<evidence type="ECO:0000259" key="2">
    <source>
        <dbReference type="Pfam" id="PF07510"/>
    </source>
</evidence>
<evidence type="ECO:0000259" key="1">
    <source>
        <dbReference type="Pfam" id="PF03235"/>
    </source>
</evidence>
<protein>
    <submittedName>
        <fullName evidence="3">DUF262 domain-containing protein</fullName>
    </submittedName>
</protein>
<sequence length="691" mass="82468">MIILEARQINLLGLLSGEDRRFVIPVFQRNYDWKEEQCIQLFKDVENVYLNEHRKSHFLGTIVYISNSEVDMIDFHEYMLIDGQQRITTTVLLLKAIHDCLKNKNDIESKKLKDKIYEYYLTNKYADESHKLRLKPMIEDDKVFQDIMREDFDFIDKDSNIYKNYILFINLINKSKLDPNHIFKGIQKIVVVYISLKRGEDDPQLIFESINSTGLNLTEADLIRNFILMDKEVAEQNELYNKYWRKIERILGNQNISSFIRDYLTMKQNDIPKKDKVYLEFKKYVYENNWNSNIEILLEDILYFAKIYEKFIRDSEEDRDIKAILQEIRLLKVTVSYPFLMEVYNDYQKEVIDKETLIKVYKLVETYVFRRFICNSPTSALNKVFKNLARELKREKDYKDMYYDMLVAILLNKKYSAAFPTDLEFKQEFLSRNMYKFKHVNYLLEHLENHNNKEKVDVEELSIEHIMPQKLDAKWTLKLGNNAQAIHERYIHNIGNLTLTGYNSNLSNKSFDDKKVILEKSRLKLNKGISNFATWNEEIIIKRAAELFSIAIKNWNAPKVNKDLINYIGIDEKEYLDLSDEIDVTGRKPVAFEILGEKHNINSWKRLICECSQILYNLDKDIFKSFINDSDFAGRKNRIVSSNLIDIREMFKIENNIYIETKLNANSTLNYIKLMMEKYNLSDEDFKFWIK</sequence>
<dbReference type="InterPro" id="IPR011089">
    <property type="entry name" value="GmrSD_C"/>
</dbReference>
<proteinExistence type="predicted"/>
<dbReference type="Pfam" id="PF03235">
    <property type="entry name" value="GmrSD_N"/>
    <property type="match status" value="1"/>
</dbReference>
<name>A0A4Q0VBJ4_CLOTA</name>
<dbReference type="InterPro" id="IPR004919">
    <property type="entry name" value="GmrSD_N"/>
</dbReference>
<dbReference type="Proteomes" id="UP000290921">
    <property type="component" value="Unassembled WGS sequence"/>
</dbReference>
<comment type="caution">
    <text evidence="3">The sequence shown here is derived from an EMBL/GenBank/DDBJ whole genome shotgun (WGS) entry which is preliminary data.</text>
</comment>
<evidence type="ECO:0000313" key="3">
    <source>
        <dbReference type="EMBL" id="RXI45377.1"/>
    </source>
</evidence>
<dbReference type="EMBL" id="QMAP01000013">
    <property type="protein sequence ID" value="RXI45377.1"/>
    <property type="molecule type" value="Genomic_DNA"/>
</dbReference>
<organism evidence="3 4">
    <name type="scientific">Clostridium tetani</name>
    <dbReference type="NCBI Taxonomy" id="1513"/>
    <lineage>
        <taxon>Bacteria</taxon>
        <taxon>Bacillati</taxon>
        <taxon>Bacillota</taxon>
        <taxon>Clostridia</taxon>
        <taxon>Eubacteriales</taxon>
        <taxon>Clostridiaceae</taxon>
        <taxon>Clostridium</taxon>
    </lineage>
</organism>
<accession>A0A4Q0VBJ4</accession>
<dbReference type="PANTHER" id="PTHR35149:SF2">
    <property type="entry name" value="DUF262 DOMAIN-CONTAINING PROTEIN"/>
    <property type="match status" value="1"/>
</dbReference>
<dbReference type="Pfam" id="PF07510">
    <property type="entry name" value="GmrSD_C"/>
    <property type="match status" value="1"/>
</dbReference>
<evidence type="ECO:0000313" key="4">
    <source>
        <dbReference type="Proteomes" id="UP000290921"/>
    </source>
</evidence>
<feature type="domain" description="GmrSD restriction endonucleases C-terminal" evidence="2">
    <location>
        <begin position="420"/>
        <end position="548"/>
    </location>
</feature>